<protein>
    <submittedName>
        <fullName evidence="1">Uncharacterized protein</fullName>
    </submittedName>
</protein>
<dbReference type="Proteomes" id="UP000236291">
    <property type="component" value="Unassembled WGS sequence"/>
</dbReference>
<reference evidence="1 2" key="2">
    <citation type="journal article" date="2017" name="Front. Plant Sci.">
        <title>Gene Classification and Mining of Molecular Markers Useful in Red Clover (Trifolium pratense) Breeding.</title>
        <authorList>
            <person name="Istvanek J."/>
            <person name="Dluhosova J."/>
            <person name="Dluhos P."/>
            <person name="Patkova L."/>
            <person name="Nedelnik J."/>
            <person name="Repkova J."/>
        </authorList>
    </citation>
    <scope>NUCLEOTIDE SEQUENCE [LARGE SCALE GENOMIC DNA]</scope>
    <source>
        <strain evidence="2">cv. Tatra</strain>
        <tissue evidence="1">Young leaves</tissue>
    </source>
</reference>
<evidence type="ECO:0000313" key="2">
    <source>
        <dbReference type="Proteomes" id="UP000236291"/>
    </source>
</evidence>
<reference evidence="1 2" key="1">
    <citation type="journal article" date="2014" name="Am. J. Bot.">
        <title>Genome assembly and annotation for red clover (Trifolium pratense; Fabaceae).</title>
        <authorList>
            <person name="Istvanek J."/>
            <person name="Jaros M."/>
            <person name="Krenek A."/>
            <person name="Repkova J."/>
        </authorList>
    </citation>
    <scope>NUCLEOTIDE SEQUENCE [LARGE SCALE GENOMIC DNA]</scope>
    <source>
        <strain evidence="2">cv. Tatra</strain>
        <tissue evidence="1">Young leaves</tissue>
    </source>
</reference>
<sequence>MCNGDVECIFNCKIGVETIAATMLKLSWMKEMMKVFNSVETATGGQLARFNLACLARAQHARKMQLRKCFTRREKILWIKGSHVAAADWSGGFL</sequence>
<dbReference type="EMBL" id="ASHM01116866">
    <property type="protein sequence ID" value="PNX70889.1"/>
    <property type="molecule type" value="Genomic_DNA"/>
</dbReference>
<organism evidence="1 2">
    <name type="scientific">Trifolium pratense</name>
    <name type="common">Red clover</name>
    <dbReference type="NCBI Taxonomy" id="57577"/>
    <lineage>
        <taxon>Eukaryota</taxon>
        <taxon>Viridiplantae</taxon>
        <taxon>Streptophyta</taxon>
        <taxon>Embryophyta</taxon>
        <taxon>Tracheophyta</taxon>
        <taxon>Spermatophyta</taxon>
        <taxon>Magnoliopsida</taxon>
        <taxon>eudicotyledons</taxon>
        <taxon>Gunneridae</taxon>
        <taxon>Pentapetalae</taxon>
        <taxon>rosids</taxon>
        <taxon>fabids</taxon>
        <taxon>Fabales</taxon>
        <taxon>Fabaceae</taxon>
        <taxon>Papilionoideae</taxon>
        <taxon>50 kb inversion clade</taxon>
        <taxon>NPAAA clade</taxon>
        <taxon>Hologalegina</taxon>
        <taxon>IRL clade</taxon>
        <taxon>Trifolieae</taxon>
        <taxon>Trifolium</taxon>
    </lineage>
</organism>
<evidence type="ECO:0000313" key="1">
    <source>
        <dbReference type="EMBL" id="PNX70889.1"/>
    </source>
</evidence>
<proteinExistence type="predicted"/>
<comment type="caution">
    <text evidence="1">The sequence shown here is derived from an EMBL/GenBank/DDBJ whole genome shotgun (WGS) entry which is preliminary data.</text>
</comment>
<dbReference type="AlphaFoldDB" id="A0A2K3KX81"/>
<name>A0A2K3KX81_TRIPR</name>
<gene>
    <name evidence="1" type="ORF">L195_g057845</name>
</gene>
<accession>A0A2K3KX81</accession>